<dbReference type="PANTHER" id="PTHR43861">
    <property type="entry name" value="TRANS-ACONITATE 2-METHYLTRANSFERASE-RELATED"/>
    <property type="match status" value="1"/>
</dbReference>
<evidence type="ECO:0000259" key="2">
    <source>
        <dbReference type="Pfam" id="PF13847"/>
    </source>
</evidence>
<feature type="domain" description="Methyltransferase" evidence="2">
    <location>
        <begin position="107"/>
        <end position="217"/>
    </location>
</feature>
<dbReference type="Pfam" id="PF13847">
    <property type="entry name" value="Methyltransf_31"/>
    <property type="match status" value="1"/>
</dbReference>
<feature type="transmembrane region" description="Helical" evidence="1">
    <location>
        <begin position="20"/>
        <end position="42"/>
    </location>
</feature>
<sequence>MNNINGEKLYKIIYKSYKDLMNLSLLNKLFLFFLILLFIVLLNNHNTNILYENYEDMTSGNKFESKYDDAIYDAFYVKYYDLVHSNKECNIEQLKIIINYAKNNKFVKLLDIGCGTGYHVYMLDKMKYDVIGLDKSAAMIERAKLQYANCEFINGDFLHNNLFEYNSFTHLICLNKTFYCFKDKELFFEKSNLLLNADGLIIIHIVNRENFKPFVISQNDETVLYNSENAIEHKKPEISILKINNTLEYISEYQVLNNKNATNKEYNIVNNTIDAIEKPPFSCYNEKFINLQTNAVRKQVINLYIPSVDEIITIAKAKGFSVKDKKPLKTCGTNTEFLLILKKTL</sequence>
<dbReference type="Gene3D" id="3.40.50.150">
    <property type="entry name" value="Vaccinia Virus protein VP39"/>
    <property type="match status" value="1"/>
</dbReference>
<dbReference type="AlphaFoldDB" id="A0A6C0CC15"/>
<dbReference type="InterPro" id="IPR025714">
    <property type="entry name" value="Methyltranfer_dom"/>
</dbReference>
<dbReference type="InterPro" id="IPR029063">
    <property type="entry name" value="SAM-dependent_MTases_sf"/>
</dbReference>
<protein>
    <recommendedName>
        <fullName evidence="2">Methyltransferase domain-containing protein</fullName>
    </recommendedName>
</protein>
<evidence type="ECO:0000256" key="1">
    <source>
        <dbReference type="SAM" id="Phobius"/>
    </source>
</evidence>
<dbReference type="EMBL" id="MN739385">
    <property type="protein sequence ID" value="QHT01981.1"/>
    <property type="molecule type" value="Genomic_DNA"/>
</dbReference>
<accession>A0A6C0CC15</accession>
<keyword evidence="1" id="KW-0812">Transmembrane</keyword>
<name>A0A6C0CC15_9ZZZZ</name>
<reference evidence="3" key="1">
    <citation type="journal article" date="2020" name="Nature">
        <title>Giant virus diversity and host interactions through global metagenomics.</title>
        <authorList>
            <person name="Schulz F."/>
            <person name="Roux S."/>
            <person name="Paez-Espino D."/>
            <person name="Jungbluth S."/>
            <person name="Walsh D.A."/>
            <person name="Denef V.J."/>
            <person name="McMahon K.D."/>
            <person name="Konstantinidis K.T."/>
            <person name="Eloe-Fadrosh E.A."/>
            <person name="Kyrpides N.C."/>
            <person name="Woyke T."/>
        </authorList>
    </citation>
    <scope>NUCLEOTIDE SEQUENCE</scope>
    <source>
        <strain evidence="3">GVMAG-M-3300020523-10</strain>
    </source>
</reference>
<proteinExistence type="predicted"/>
<dbReference type="CDD" id="cd02440">
    <property type="entry name" value="AdoMet_MTases"/>
    <property type="match status" value="1"/>
</dbReference>
<dbReference type="SUPFAM" id="SSF53335">
    <property type="entry name" value="S-adenosyl-L-methionine-dependent methyltransferases"/>
    <property type="match status" value="1"/>
</dbReference>
<organism evidence="3">
    <name type="scientific">viral metagenome</name>
    <dbReference type="NCBI Taxonomy" id="1070528"/>
    <lineage>
        <taxon>unclassified sequences</taxon>
        <taxon>metagenomes</taxon>
        <taxon>organismal metagenomes</taxon>
    </lineage>
</organism>
<evidence type="ECO:0000313" key="3">
    <source>
        <dbReference type="EMBL" id="QHT01981.1"/>
    </source>
</evidence>
<keyword evidence="1" id="KW-1133">Transmembrane helix</keyword>
<keyword evidence="1" id="KW-0472">Membrane</keyword>